<sequence>MYVCHVTPRCDTHPVDTNDSAETGRPSADTQYQWLSELVEKGEALRRQAVAAERRRKSDKRASLSLLAQRVNEIAALEARVAELQESNIALTQSVLEAQRETANSHEYYKSQQTKAKEEFATLLELQGDLESSKAQRASERMISAIKVRDSWKRELKEARRETERLRVQVQDYEADNHKESVNVSIQHSVMGPERSHSEGAESLDSDGEQSSVAVSEESDASGESDVSDAVQGPYHTLPSSMFSLLGVSLDDSLPPYPGAEPVLPHMASRIVLLEEAVVALREEVSNMKERERERDRETR</sequence>
<keyword evidence="1" id="KW-0175">Coiled coil</keyword>
<dbReference type="Proteomes" id="UP000265618">
    <property type="component" value="Unassembled WGS sequence"/>
</dbReference>
<feature type="compositionally biased region" description="Acidic residues" evidence="2">
    <location>
        <begin position="217"/>
        <end position="227"/>
    </location>
</feature>
<gene>
    <name evidence="3" type="ORF">KIPB_005401</name>
</gene>
<evidence type="ECO:0000256" key="1">
    <source>
        <dbReference type="SAM" id="Coils"/>
    </source>
</evidence>
<dbReference type="AlphaFoldDB" id="A0A391NLT1"/>
<organism evidence="3 4">
    <name type="scientific">Kipferlia bialata</name>
    <dbReference type="NCBI Taxonomy" id="797122"/>
    <lineage>
        <taxon>Eukaryota</taxon>
        <taxon>Metamonada</taxon>
        <taxon>Carpediemonas-like organisms</taxon>
        <taxon>Kipferlia</taxon>
    </lineage>
</organism>
<protein>
    <submittedName>
        <fullName evidence="3">Uncharacterized protein</fullName>
    </submittedName>
</protein>
<dbReference type="EMBL" id="BDIP01001261">
    <property type="protein sequence ID" value="GCA62725.1"/>
    <property type="molecule type" value="Genomic_DNA"/>
</dbReference>
<accession>A0A391NLT1</accession>
<evidence type="ECO:0000313" key="3">
    <source>
        <dbReference type="EMBL" id="GCA62725.1"/>
    </source>
</evidence>
<reference evidence="3 4" key="1">
    <citation type="journal article" date="2018" name="PLoS ONE">
        <title>The draft genome of Kipferlia bialata reveals reductive genome evolution in fornicate parasites.</title>
        <authorList>
            <person name="Tanifuji G."/>
            <person name="Takabayashi S."/>
            <person name="Kume K."/>
            <person name="Takagi M."/>
            <person name="Nakayama T."/>
            <person name="Kamikawa R."/>
            <person name="Inagaki Y."/>
            <person name="Hashimoto T."/>
        </authorList>
    </citation>
    <scope>NUCLEOTIDE SEQUENCE [LARGE SCALE GENOMIC DNA]</scope>
    <source>
        <strain evidence="3">NY0173</strain>
    </source>
</reference>
<comment type="caution">
    <text evidence="3">The sequence shown here is derived from an EMBL/GenBank/DDBJ whole genome shotgun (WGS) entry which is preliminary data.</text>
</comment>
<name>A0A391NLT1_9EUKA</name>
<keyword evidence="4" id="KW-1185">Reference proteome</keyword>
<proteinExistence type="predicted"/>
<feature type="coiled-coil region" evidence="1">
    <location>
        <begin position="142"/>
        <end position="176"/>
    </location>
</feature>
<feature type="region of interest" description="Disordered" evidence="2">
    <location>
        <begin position="189"/>
        <end position="238"/>
    </location>
</feature>
<evidence type="ECO:0000313" key="4">
    <source>
        <dbReference type="Proteomes" id="UP000265618"/>
    </source>
</evidence>
<evidence type="ECO:0000256" key="2">
    <source>
        <dbReference type="SAM" id="MobiDB-lite"/>
    </source>
</evidence>
<feature type="coiled-coil region" evidence="1">
    <location>
        <begin position="35"/>
        <end position="101"/>
    </location>
</feature>